<dbReference type="OrthoDB" id="9810967at2"/>
<reference evidence="10" key="1">
    <citation type="submission" date="2018-02" db="EMBL/GenBank/DDBJ databases">
        <authorList>
            <person name="Hausmann B."/>
        </authorList>
    </citation>
    <scope>NUCLEOTIDE SEQUENCE [LARGE SCALE GENOMIC DNA]</scope>
    <source>
        <strain evidence="10">Peat soil MAG SbA5</strain>
    </source>
</reference>
<dbReference type="InterPro" id="IPR037171">
    <property type="entry name" value="NagB/RpiA_transferase-like"/>
</dbReference>
<dbReference type="InterPro" id="IPR005900">
    <property type="entry name" value="6-phosphogluconolactonase_DevB"/>
</dbReference>
<evidence type="ECO:0000256" key="2">
    <source>
        <dbReference type="ARBA" id="ARBA00002681"/>
    </source>
</evidence>
<dbReference type="UniPathway" id="UPA00115">
    <property type="reaction ID" value="UER00409"/>
</dbReference>
<dbReference type="InterPro" id="IPR039104">
    <property type="entry name" value="6PGL"/>
</dbReference>
<sequence>MLQKLRIEYFVEPDAGALAARAARYFVEKAEQAAAAQGRARIAISGGSTPKAAFKLMGDPGRPWRARMPWDKLDLWWVDERCVPPDDPDSNFRMTREALLDRVPLKPEQVHRMEGELEPEVAAARYESELRNGFRLEGAEIPRFDLVQLGMGPDGHTASLFPHTQALNELGRLAVANHVETVKDSSRITLTWPVINRAADVFFLVSGSDKAKILKEVFLGPRDVERLPSQLITPAGGILTLLLDQAAAALLPPADA</sequence>
<dbReference type="GO" id="GO:0017057">
    <property type="term" value="F:6-phosphogluconolactonase activity"/>
    <property type="evidence" value="ECO:0007669"/>
    <property type="project" value="UniProtKB-UniRule"/>
</dbReference>
<evidence type="ECO:0000313" key="9">
    <source>
        <dbReference type="EMBL" id="SPE18565.1"/>
    </source>
</evidence>
<evidence type="ECO:0000313" key="10">
    <source>
        <dbReference type="Proteomes" id="UP000239735"/>
    </source>
</evidence>
<evidence type="ECO:0000259" key="8">
    <source>
        <dbReference type="Pfam" id="PF01182"/>
    </source>
</evidence>
<keyword evidence="7 9" id="KW-0378">Hydrolase</keyword>
<dbReference type="AlphaFoldDB" id="A0A2N9L6J9"/>
<evidence type="ECO:0000256" key="3">
    <source>
        <dbReference type="ARBA" id="ARBA00004961"/>
    </source>
</evidence>
<proteinExistence type="inferred from homology"/>
<evidence type="ECO:0000256" key="6">
    <source>
        <dbReference type="ARBA" id="ARBA00020337"/>
    </source>
</evidence>
<comment type="pathway">
    <text evidence="3 7">Carbohydrate degradation; pentose phosphate pathway; D-ribulose 5-phosphate from D-glucose 6-phosphate (oxidative stage): step 2/3.</text>
</comment>
<dbReference type="PANTHER" id="PTHR11054">
    <property type="entry name" value="6-PHOSPHOGLUCONOLACTONASE"/>
    <property type="match status" value="1"/>
</dbReference>
<dbReference type="PANTHER" id="PTHR11054:SF0">
    <property type="entry name" value="6-PHOSPHOGLUCONOLACTONASE"/>
    <property type="match status" value="1"/>
</dbReference>
<dbReference type="Proteomes" id="UP000239735">
    <property type="component" value="Unassembled WGS sequence"/>
</dbReference>
<comment type="function">
    <text evidence="2 7">Hydrolysis of 6-phosphogluconolactone to 6-phosphogluconate.</text>
</comment>
<dbReference type="EMBL" id="OKRB01000068">
    <property type="protein sequence ID" value="SPE18565.1"/>
    <property type="molecule type" value="Genomic_DNA"/>
</dbReference>
<organism evidence="9 10">
    <name type="scientific">Candidatus Sulfuritelmatomonas gaucii</name>
    <dbReference type="NCBI Taxonomy" id="2043161"/>
    <lineage>
        <taxon>Bacteria</taxon>
        <taxon>Pseudomonadati</taxon>
        <taxon>Acidobacteriota</taxon>
        <taxon>Terriglobia</taxon>
        <taxon>Terriglobales</taxon>
        <taxon>Acidobacteriaceae</taxon>
        <taxon>Candidatus Sulfuritelmatomonas</taxon>
    </lineage>
</organism>
<dbReference type="Pfam" id="PF01182">
    <property type="entry name" value="Glucosamine_iso"/>
    <property type="match status" value="1"/>
</dbReference>
<protein>
    <recommendedName>
        <fullName evidence="6 7">6-phosphogluconolactonase</fullName>
        <shortName evidence="7">6PGL</shortName>
        <ecNumber evidence="5 7">3.1.1.31</ecNumber>
    </recommendedName>
</protein>
<dbReference type="NCBIfam" id="TIGR01198">
    <property type="entry name" value="pgl"/>
    <property type="match status" value="1"/>
</dbReference>
<feature type="domain" description="Glucosamine/galactosamine-6-phosphate isomerase" evidence="8">
    <location>
        <begin position="14"/>
        <end position="236"/>
    </location>
</feature>
<dbReference type="EC" id="3.1.1.31" evidence="5 7"/>
<comment type="similarity">
    <text evidence="4 7">Belongs to the glucosamine/galactosamine-6-phosphate isomerase family. 6-phosphogluconolactonase subfamily.</text>
</comment>
<name>A0A2N9L6J9_9BACT</name>
<evidence type="ECO:0000256" key="5">
    <source>
        <dbReference type="ARBA" id="ARBA00013198"/>
    </source>
</evidence>
<dbReference type="InterPro" id="IPR006148">
    <property type="entry name" value="Glc/Gal-6P_isomerase"/>
</dbReference>
<evidence type="ECO:0000256" key="7">
    <source>
        <dbReference type="RuleBase" id="RU365095"/>
    </source>
</evidence>
<evidence type="ECO:0000256" key="1">
    <source>
        <dbReference type="ARBA" id="ARBA00000832"/>
    </source>
</evidence>
<dbReference type="Gene3D" id="3.40.50.1360">
    <property type="match status" value="1"/>
</dbReference>
<dbReference type="GO" id="GO:0006098">
    <property type="term" value="P:pentose-phosphate shunt"/>
    <property type="evidence" value="ECO:0007669"/>
    <property type="project" value="UniProtKB-UniPathway"/>
</dbReference>
<dbReference type="SUPFAM" id="SSF100950">
    <property type="entry name" value="NagB/RpiA/CoA transferase-like"/>
    <property type="match status" value="1"/>
</dbReference>
<evidence type="ECO:0000256" key="4">
    <source>
        <dbReference type="ARBA" id="ARBA00010662"/>
    </source>
</evidence>
<dbReference type="GO" id="GO:0005975">
    <property type="term" value="P:carbohydrate metabolic process"/>
    <property type="evidence" value="ECO:0007669"/>
    <property type="project" value="UniProtKB-UniRule"/>
</dbReference>
<accession>A0A2N9L6J9</accession>
<comment type="catalytic activity">
    <reaction evidence="1 7">
        <text>6-phospho-D-glucono-1,5-lactone + H2O = 6-phospho-D-gluconate + H(+)</text>
        <dbReference type="Rhea" id="RHEA:12556"/>
        <dbReference type="ChEBI" id="CHEBI:15377"/>
        <dbReference type="ChEBI" id="CHEBI:15378"/>
        <dbReference type="ChEBI" id="CHEBI:57955"/>
        <dbReference type="ChEBI" id="CHEBI:58759"/>
        <dbReference type="EC" id="3.1.1.31"/>
    </reaction>
</comment>
<dbReference type="CDD" id="cd01400">
    <property type="entry name" value="6PGL"/>
    <property type="match status" value="1"/>
</dbReference>
<gene>
    <name evidence="7 9" type="primary">pgl</name>
    <name evidence="9" type="ORF">SBA5_160049</name>
</gene>